<accession>A0A517XRF2</accession>
<gene>
    <name evidence="2" type="ORF">ETAA1_20280</name>
</gene>
<keyword evidence="2" id="KW-0540">Nuclease</keyword>
<reference evidence="2 3" key="1">
    <citation type="submission" date="2019-02" db="EMBL/GenBank/DDBJ databases">
        <title>Deep-cultivation of Planctomycetes and their phenomic and genomic characterization uncovers novel biology.</title>
        <authorList>
            <person name="Wiegand S."/>
            <person name="Jogler M."/>
            <person name="Boedeker C."/>
            <person name="Pinto D."/>
            <person name="Vollmers J."/>
            <person name="Rivas-Marin E."/>
            <person name="Kohn T."/>
            <person name="Peeters S.H."/>
            <person name="Heuer A."/>
            <person name="Rast P."/>
            <person name="Oberbeckmann S."/>
            <person name="Bunk B."/>
            <person name="Jeske O."/>
            <person name="Meyerdierks A."/>
            <person name="Storesund J.E."/>
            <person name="Kallscheuer N."/>
            <person name="Luecker S."/>
            <person name="Lage O.M."/>
            <person name="Pohl T."/>
            <person name="Merkel B.J."/>
            <person name="Hornburger P."/>
            <person name="Mueller R.-W."/>
            <person name="Bruemmer F."/>
            <person name="Labrenz M."/>
            <person name="Spormann A.M."/>
            <person name="Op den Camp H."/>
            <person name="Overmann J."/>
            <person name="Amann R."/>
            <person name="Jetten M.S.M."/>
            <person name="Mascher T."/>
            <person name="Medema M.H."/>
            <person name="Devos D.P."/>
            <person name="Kaster A.-K."/>
            <person name="Ovreas L."/>
            <person name="Rohde M."/>
            <person name="Galperin M.Y."/>
            <person name="Jogler C."/>
        </authorList>
    </citation>
    <scope>NUCLEOTIDE SEQUENCE [LARGE SCALE GENOMIC DNA]</scope>
    <source>
        <strain evidence="2 3">ETA_A1</strain>
    </source>
</reference>
<evidence type="ECO:0000313" key="2">
    <source>
        <dbReference type="EMBL" id="QDU20085.1"/>
    </source>
</evidence>
<dbReference type="KEGG" id="uli:ETAA1_20280"/>
<proteinExistence type="predicted"/>
<evidence type="ECO:0000313" key="3">
    <source>
        <dbReference type="Proteomes" id="UP000319576"/>
    </source>
</evidence>
<dbReference type="CDD" id="cd00085">
    <property type="entry name" value="HNHc"/>
    <property type="match status" value="1"/>
</dbReference>
<dbReference type="OrthoDB" id="9802901at2"/>
<sequence length="134" mass="15093">MDRATLRRVRERAAGVCEYCRARQDDEPYYVYQIEHVIPKQHGGSDHVSNLALACPHCNRYKGPNLAGLDSFDDALAPLFNPRTQSWDDHFARRGPLIMGQTAVGRATVRVLNMNDRWRVQARAALDAVDGDDA</sequence>
<dbReference type="PANTHER" id="PTHR33877:SF1">
    <property type="entry name" value="TYPE IV METHYL-DIRECTED RESTRICTION ENZYME ECOKMCRA"/>
    <property type="match status" value="1"/>
</dbReference>
<dbReference type="Pfam" id="PF01844">
    <property type="entry name" value="HNH"/>
    <property type="match status" value="1"/>
</dbReference>
<dbReference type="GO" id="GO:0004519">
    <property type="term" value="F:endonuclease activity"/>
    <property type="evidence" value="ECO:0007669"/>
    <property type="project" value="UniProtKB-KW"/>
</dbReference>
<dbReference type="RefSeq" id="WP_145237050.1">
    <property type="nucleotide sequence ID" value="NZ_CP036273.1"/>
</dbReference>
<dbReference type="EMBL" id="CP036273">
    <property type="protein sequence ID" value="QDU20085.1"/>
    <property type="molecule type" value="Genomic_DNA"/>
</dbReference>
<dbReference type="InterPro" id="IPR002711">
    <property type="entry name" value="HNH"/>
</dbReference>
<dbReference type="InterPro" id="IPR052892">
    <property type="entry name" value="NA-targeting_endonuclease"/>
</dbReference>
<feature type="domain" description="HNH nuclease" evidence="1">
    <location>
        <begin position="5"/>
        <end position="60"/>
    </location>
</feature>
<organism evidence="2 3">
    <name type="scientific">Urbifossiella limnaea</name>
    <dbReference type="NCBI Taxonomy" id="2528023"/>
    <lineage>
        <taxon>Bacteria</taxon>
        <taxon>Pseudomonadati</taxon>
        <taxon>Planctomycetota</taxon>
        <taxon>Planctomycetia</taxon>
        <taxon>Gemmatales</taxon>
        <taxon>Gemmataceae</taxon>
        <taxon>Urbifossiella</taxon>
    </lineage>
</organism>
<dbReference type="SMART" id="SM00507">
    <property type="entry name" value="HNHc"/>
    <property type="match status" value="1"/>
</dbReference>
<name>A0A517XRF2_9BACT</name>
<keyword evidence="2" id="KW-0255">Endonuclease</keyword>
<protein>
    <submittedName>
        <fullName evidence="2">HNH endonuclease</fullName>
    </submittedName>
</protein>
<dbReference type="GO" id="GO:0008270">
    <property type="term" value="F:zinc ion binding"/>
    <property type="evidence" value="ECO:0007669"/>
    <property type="project" value="InterPro"/>
</dbReference>
<dbReference type="PANTHER" id="PTHR33877">
    <property type="entry name" value="SLL1193 PROTEIN"/>
    <property type="match status" value="1"/>
</dbReference>
<evidence type="ECO:0000259" key="1">
    <source>
        <dbReference type="SMART" id="SM00507"/>
    </source>
</evidence>
<keyword evidence="3" id="KW-1185">Reference proteome</keyword>
<dbReference type="Gene3D" id="1.10.30.50">
    <property type="match status" value="1"/>
</dbReference>
<dbReference type="InterPro" id="IPR003615">
    <property type="entry name" value="HNH_nuc"/>
</dbReference>
<dbReference type="AlphaFoldDB" id="A0A517XRF2"/>
<dbReference type="GO" id="GO:0003676">
    <property type="term" value="F:nucleic acid binding"/>
    <property type="evidence" value="ECO:0007669"/>
    <property type="project" value="InterPro"/>
</dbReference>
<keyword evidence="2" id="KW-0378">Hydrolase</keyword>
<dbReference type="Proteomes" id="UP000319576">
    <property type="component" value="Chromosome"/>
</dbReference>